<dbReference type="EMBL" id="SDVB01000253">
    <property type="protein sequence ID" value="RYC09687.1"/>
    <property type="molecule type" value="Genomic_DNA"/>
</dbReference>
<dbReference type="CDD" id="cd06173">
    <property type="entry name" value="MFS_MefA_like"/>
    <property type="match status" value="1"/>
</dbReference>
<feature type="transmembrane region" description="Helical" evidence="7">
    <location>
        <begin position="348"/>
        <end position="367"/>
    </location>
</feature>
<name>A0A4V1RPK6_9HYPH</name>
<feature type="transmembrane region" description="Helical" evidence="7">
    <location>
        <begin position="161"/>
        <end position="184"/>
    </location>
</feature>
<feature type="transmembrane region" description="Helical" evidence="7">
    <location>
        <begin position="260"/>
        <end position="278"/>
    </location>
</feature>
<dbReference type="GO" id="GO:0022857">
    <property type="term" value="F:transmembrane transporter activity"/>
    <property type="evidence" value="ECO:0007669"/>
    <property type="project" value="InterPro"/>
</dbReference>
<keyword evidence="2" id="KW-0813">Transport</keyword>
<evidence type="ECO:0000256" key="7">
    <source>
        <dbReference type="SAM" id="Phobius"/>
    </source>
</evidence>
<reference evidence="9 10" key="1">
    <citation type="submission" date="2019-01" db="EMBL/GenBank/DDBJ databases">
        <authorList>
            <person name="Deng T."/>
        </authorList>
    </citation>
    <scope>NUCLEOTIDE SEQUENCE [LARGE SCALE GENOMIC DNA]</scope>
    <source>
        <strain evidence="9 10">F8825</strain>
    </source>
</reference>
<feature type="transmembrane region" description="Helical" evidence="7">
    <location>
        <begin position="315"/>
        <end position="336"/>
    </location>
</feature>
<dbReference type="Gene3D" id="1.20.1250.20">
    <property type="entry name" value="MFS general substrate transporter like domains"/>
    <property type="match status" value="1"/>
</dbReference>
<protein>
    <submittedName>
        <fullName evidence="9">MFS transporter</fullName>
    </submittedName>
</protein>
<dbReference type="RefSeq" id="WP_129333075.1">
    <property type="nucleotide sequence ID" value="NZ_SDVB01000253.1"/>
</dbReference>
<feature type="transmembrane region" description="Helical" evidence="7">
    <location>
        <begin position="290"/>
        <end position="309"/>
    </location>
</feature>
<dbReference type="InterPro" id="IPR036259">
    <property type="entry name" value="MFS_trans_sf"/>
</dbReference>
<dbReference type="PANTHER" id="PTHR23513:SF11">
    <property type="entry name" value="STAPHYLOFERRIN A TRANSPORTER"/>
    <property type="match status" value="1"/>
</dbReference>
<dbReference type="GO" id="GO:0005886">
    <property type="term" value="C:plasma membrane"/>
    <property type="evidence" value="ECO:0007669"/>
    <property type="project" value="UniProtKB-SubCell"/>
</dbReference>
<dbReference type="PANTHER" id="PTHR23513">
    <property type="entry name" value="INTEGRAL MEMBRANE EFFLUX PROTEIN-RELATED"/>
    <property type="match status" value="1"/>
</dbReference>
<dbReference type="Pfam" id="PF05977">
    <property type="entry name" value="MFS_3"/>
    <property type="match status" value="1"/>
</dbReference>
<keyword evidence="4 7" id="KW-0812">Transmembrane</keyword>
<feature type="domain" description="Major facilitator superfamily (MFS) profile" evidence="8">
    <location>
        <begin position="1"/>
        <end position="402"/>
    </location>
</feature>
<keyword evidence="5 7" id="KW-1133">Transmembrane helix</keyword>
<keyword evidence="3" id="KW-1003">Cell membrane</keyword>
<evidence type="ECO:0000313" key="10">
    <source>
        <dbReference type="Proteomes" id="UP000291088"/>
    </source>
</evidence>
<evidence type="ECO:0000256" key="3">
    <source>
        <dbReference type="ARBA" id="ARBA00022475"/>
    </source>
</evidence>
<accession>A0A4V1RPK6</accession>
<organism evidence="9 10">
    <name type="scientific">Ciceribacter ferrooxidans</name>
    <dbReference type="NCBI Taxonomy" id="2509717"/>
    <lineage>
        <taxon>Bacteria</taxon>
        <taxon>Pseudomonadati</taxon>
        <taxon>Pseudomonadota</taxon>
        <taxon>Alphaproteobacteria</taxon>
        <taxon>Hyphomicrobiales</taxon>
        <taxon>Rhizobiaceae</taxon>
        <taxon>Ciceribacter</taxon>
    </lineage>
</organism>
<dbReference type="SUPFAM" id="SSF103473">
    <property type="entry name" value="MFS general substrate transporter"/>
    <property type="match status" value="1"/>
</dbReference>
<evidence type="ECO:0000259" key="8">
    <source>
        <dbReference type="PROSITE" id="PS50850"/>
    </source>
</evidence>
<evidence type="ECO:0000256" key="1">
    <source>
        <dbReference type="ARBA" id="ARBA00004651"/>
    </source>
</evidence>
<evidence type="ECO:0000256" key="5">
    <source>
        <dbReference type="ARBA" id="ARBA00022989"/>
    </source>
</evidence>
<dbReference type="OrthoDB" id="9809918at2"/>
<evidence type="ECO:0000256" key="6">
    <source>
        <dbReference type="ARBA" id="ARBA00023136"/>
    </source>
</evidence>
<keyword evidence="10" id="KW-1185">Reference proteome</keyword>
<feature type="transmembrane region" description="Helical" evidence="7">
    <location>
        <begin position="227"/>
        <end position="248"/>
    </location>
</feature>
<dbReference type="InterPro" id="IPR020846">
    <property type="entry name" value="MFS_dom"/>
</dbReference>
<feature type="transmembrane region" description="Helical" evidence="7">
    <location>
        <begin position="20"/>
        <end position="40"/>
    </location>
</feature>
<feature type="transmembrane region" description="Helical" evidence="7">
    <location>
        <begin position="84"/>
        <end position="103"/>
    </location>
</feature>
<dbReference type="PROSITE" id="PS50850">
    <property type="entry name" value="MFS"/>
    <property type="match status" value="1"/>
</dbReference>
<evidence type="ECO:0000256" key="4">
    <source>
        <dbReference type="ARBA" id="ARBA00022692"/>
    </source>
</evidence>
<dbReference type="InterPro" id="IPR010290">
    <property type="entry name" value="TM_effector"/>
</dbReference>
<proteinExistence type="predicted"/>
<dbReference type="AlphaFoldDB" id="A0A4V1RPK6"/>
<sequence>MSDRKSPLAPLKNEFYRTIWFASISSNLGGLIQGVGAAWLMASISRSENMVALVQASNTLPIMLFSLLSGAVADSFDRRKVMLLSQFFMLAVSVLLAVFAFLGQISPWSLLFFTFLIGSGTALNNPSWQASVGDMVPRSDLPAAVALNSMGFNITRSVGPALGGMIVAASGAAVAFLVNAFSYLPLAYALYRWRPEVPQTTLPREQLGAAISAGLRYVAMSPNILKVLFRSFVFGLTAVAILALLPVVARDMIAGGPLTYGILLGAFGAGAIAGALSSARLREILSSEDIVRLSFAGFALSTAVIGVSGSAWLTGVALLLAGACWVLALSLFNTVVQLSTPRWVVGRALSLYQTATFGGMATGSWLWGHVAETNGVGHALLVSALVMIVGVAIGFRLPMPPFASLDLDPLNRFNEPELRLDVKPRSGPIVVQIDYEIDDDDVQEFLSLMVERRRIRLRDGARNWALMRDLENPEVWTETYHTPTWVDYVRHNQRRTKADAETSDRLLGLHRGTSKPRVHRMIERQGIPPADDVFHQTHIEPH</sequence>
<keyword evidence="6 7" id="KW-0472">Membrane</keyword>
<comment type="subcellular location">
    <subcellularLocation>
        <location evidence="1">Cell membrane</location>
        <topology evidence="1">Multi-pass membrane protein</topology>
    </subcellularLocation>
</comment>
<feature type="transmembrane region" description="Helical" evidence="7">
    <location>
        <begin position="379"/>
        <end position="397"/>
    </location>
</feature>
<gene>
    <name evidence="9" type="ORF">EUU22_16435</name>
</gene>
<dbReference type="Proteomes" id="UP000291088">
    <property type="component" value="Unassembled WGS sequence"/>
</dbReference>
<evidence type="ECO:0000313" key="9">
    <source>
        <dbReference type="EMBL" id="RYC09687.1"/>
    </source>
</evidence>
<evidence type="ECO:0000256" key="2">
    <source>
        <dbReference type="ARBA" id="ARBA00022448"/>
    </source>
</evidence>
<comment type="caution">
    <text evidence="9">The sequence shown here is derived from an EMBL/GenBank/DDBJ whole genome shotgun (WGS) entry which is preliminary data.</text>
</comment>
<feature type="transmembrane region" description="Helical" evidence="7">
    <location>
        <begin position="52"/>
        <end position="72"/>
    </location>
</feature>